<dbReference type="AlphaFoldDB" id="A0A8J3F2G2"/>
<keyword evidence="13" id="KW-1185">Reference proteome</keyword>
<dbReference type="Proteomes" id="UP000642180">
    <property type="component" value="Unassembled WGS sequence"/>
</dbReference>
<feature type="binding site" evidence="8">
    <location>
        <position position="171"/>
    </location>
    <ligand>
        <name>ATP</name>
        <dbReference type="ChEBI" id="CHEBI:30616"/>
    </ligand>
</feature>
<dbReference type="GO" id="GO:0008795">
    <property type="term" value="F:NAD+ synthase activity"/>
    <property type="evidence" value="ECO:0007669"/>
    <property type="project" value="UniProtKB-UniRule"/>
</dbReference>
<proteinExistence type="inferred from homology"/>
<evidence type="ECO:0000313" key="12">
    <source>
        <dbReference type="EMBL" id="GGI18352.1"/>
    </source>
</evidence>
<reference evidence="13" key="1">
    <citation type="journal article" date="2019" name="Int. J. Syst. Evol. Microbiol.">
        <title>The Global Catalogue of Microorganisms (GCM) 10K type strain sequencing project: providing services to taxonomists for standard genome sequencing and annotation.</title>
        <authorList>
            <consortium name="The Broad Institute Genomics Platform"/>
            <consortium name="The Broad Institute Genome Sequencing Center for Infectious Disease"/>
            <person name="Wu L."/>
            <person name="Ma J."/>
        </authorList>
    </citation>
    <scope>NUCLEOTIDE SEQUENCE [LARGE SCALE GENOMIC DNA]</scope>
    <source>
        <strain evidence="13">CCM 2767</strain>
    </source>
</reference>
<dbReference type="UniPathway" id="UPA00253">
    <property type="reaction ID" value="UER00333"/>
</dbReference>
<feature type="binding site" evidence="8">
    <location>
        <position position="200"/>
    </location>
    <ligand>
        <name>ATP</name>
        <dbReference type="ChEBI" id="CHEBI:30616"/>
    </ligand>
</feature>
<comment type="subunit">
    <text evidence="8">Homodimer.</text>
</comment>
<evidence type="ECO:0000313" key="13">
    <source>
        <dbReference type="Proteomes" id="UP000642180"/>
    </source>
</evidence>
<dbReference type="PANTHER" id="PTHR23090">
    <property type="entry name" value="NH 3 /GLUTAMINE-DEPENDENT NAD + SYNTHETASE"/>
    <property type="match status" value="1"/>
</dbReference>
<keyword evidence="4 8" id="KW-0547">Nucleotide-binding</keyword>
<dbReference type="Gene3D" id="3.40.50.620">
    <property type="entry name" value="HUPs"/>
    <property type="match status" value="1"/>
</dbReference>
<evidence type="ECO:0000256" key="4">
    <source>
        <dbReference type="ARBA" id="ARBA00022741"/>
    </source>
</evidence>
<protein>
    <recommendedName>
        <fullName evidence="8 10">NH(3)-dependent NAD(+) synthetase</fullName>
        <ecNumber evidence="8 10">6.3.1.5</ecNumber>
    </recommendedName>
</protein>
<comment type="catalytic activity">
    <reaction evidence="8 10">
        <text>deamido-NAD(+) + NH4(+) + ATP = AMP + diphosphate + NAD(+) + H(+)</text>
        <dbReference type="Rhea" id="RHEA:21188"/>
        <dbReference type="ChEBI" id="CHEBI:15378"/>
        <dbReference type="ChEBI" id="CHEBI:28938"/>
        <dbReference type="ChEBI" id="CHEBI:30616"/>
        <dbReference type="ChEBI" id="CHEBI:33019"/>
        <dbReference type="ChEBI" id="CHEBI:57540"/>
        <dbReference type="ChEBI" id="CHEBI:58437"/>
        <dbReference type="ChEBI" id="CHEBI:456215"/>
        <dbReference type="EC" id="6.3.1.5"/>
    </reaction>
</comment>
<name>A0A8J3F2G2_9BURK</name>
<keyword evidence="2 8" id="KW-0436">Ligase</keyword>
<evidence type="ECO:0000256" key="5">
    <source>
        <dbReference type="ARBA" id="ARBA00022840"/>
    </source>
</evidence>
<evidence type="ECO:0000256" key="9">
    <source>
        <dbReference type="RuleBase" id="RU003811"/>
    </source>
</evidence>
<feature type="domain" description="NAD/GMP synthase" evidence="11">
    <location>
        <begin position="34"/>
        <end position="276"/>
    </location>
</feature>
<comment type="function">
    <text evidence="8">Catalyzes the ATP-dependent amidation of deamido-NAD to form NAD. Uses ammonia as a nitrogen source.</text>
</comment>
<comment type="caution">
    <text evidence="12">The sequence shown here is derived from an EMBL/GenBank/DDBJ whole genome shotgun (WGS) entry which is preliminary data.</text>
</comment>
<evidence type="ECO:0000256" key="3">
    <source>
        <dbReference type="ARBA" id="ARBA00022723"/>
    </source>
</evidence>
<feature type="binding site" evidence="8">
    <location>
        <begin position="54"/>
        <end position="61"/>
    </location>
    <ligand>
        <name>ATP</name>
        <dbReference type="ChEBI" id="CHEBI:30616"/>
    </ligand>
</feature>
<evidence type="ECO:0000256" key="1">
    <source>
        <dbReference type="ARBA" id="ARBA00005859"/>
    </source>
</evidence>
<evidence type="ECO:0000256" key="7">
    <source>
        <dbReference type="ARBA" id="ARBA00023027"/>
    </source>
</evidence>
<gene>
    <name evidence="8 12" type="primary">nadE</name>
    <name evidence="12" type="ORF">GCM10008066_13580</name>
</gene>
<dbReference type="InterPro" id="IPR003694">
    <property type="entry name" value="NAD_synthase"/>
</dbReference>
<feature type="binding site" description="in other chain" evidence="8">
    <location>
        <position position="151"/>
    </location>
    <ligand>
        <name>deamido-NAD(+)</name>
        <dbReference type="ChEBI" id="CHEBI:58437"/>
        <note>ligand shared between two neighboring subunits</note>
    </ligand>
</feature>
<evidence type="ECO:0000256" key="8">
    <source>
        <dbReference type="HAMAP-Rule" id="MF_00193"/>
    </source>
</evidence>
<dbReference type="SUPFAM" id="SSF52402">
    <property type="entry name" value="Adenine nucleotide alpha hydrolases-like"/>
    <property type="match status" value="1"/>
</dbReference>
<dbReference type="EC" id="6.3.1.5" evidence="8 10"/>
<dbReference type="InterPro" id="IPR022310">
    <property type="entry name" value="NAD/GMP_synthase"/>
</dbReference>
<dbReference type="GO" id="GO:0046872">
    <property type="term" value="F:metal ion binding"/>
    <property type="evidence" value="ECO:0007669"/>
    <property type="project" value="UniProtKB-KW"/>
</dbReference>
<feature type="binding site" description="in other chain" evidence="8">
    <location>
        <position position="184"/>
    </location>
    <ligand>
        <name>deamido-NAD(+)</name>
        <dbReference type="ChEBI" id="CHEBI:58437"/>
        <note>ligand shared between two neighboring subunits</note>
    </ligand>
</feature>
<organism evidence="12 13">
    <name type="scientific">Oxalicibacterium faecigallinarum</name>
    <dbReference type="NCBI Taxonomy" id="573741"/>
    <lineage>
        <taxon>Bacteria</taxon>
        <taxon>Pseudomonadati</taxon>
        <taxon>Pseudomonadota</taxon>
        <taxon>Betaproteobacteria</taxon>
        <taxon>Burkholderiales</taxon>
        <taxon>Oxalobacteraceae</taxon>
        <taxon>Oxalicibacterium</taxon>
    </lineage>
</organism>
<feature type="binding site" evidence="8">
    <location>
        <position position="191"/>
    </location>
    <ligand>
        <name>deamido-NAD(+)</name>
        <dbReference type="ChEBI" id="CHEBI:58437"/>
        <note>ligand shared between two neighboring subunits</note>
    </ligand>
</feature>
<keyword evidence="3 8" id="KW-0479">Metal-binding</keyword>
<dbReference type="GO" id="GO:0005524">
    <property type="term" value="F:ATP binding"/>
    <property type="evidence" value="ECO:0007669"/>
    <property type="project" value="UniProtKB-UniRule"/>
</dbReference>
<dbReference type="PANTHER" id="PTHR23090:SF7">
    <property type="entry name" value="NH(3)-DEPENDENT NAD(+) SYNTHETASE"/>
    <property type="match status" value="1"/>
</dbReference>
<comment type="pathway">
    <text evidence="8">Cofactor biosynthesis; NAD(+) biosynthesis; NAD(+) from deamido-NAD(+) (ammonia route): step 1/1.</text>
</comment>
<dbReference type="InterPro" id="IPR014729">
    <property type="entry name" value="Rossmann-like_a/b/a_fold"/>
</dbReference>
<keyword evidence="5 8" id="KW-0067">ATP-binding</keyword>
<dbReference type="GO" id="GO:0005737">
    <property type="term" value="C:cytoplasm"/>
    <property type="evidence" value="ECO:0007669"/>
    <property type="project" value="InterPro"/>
</dbReference>
<dbReference type="CDD" id="cd00553">
    <property type="entry name" value="NAD_synthase"/>
    <property type="match status" value="1"/>
</dbReference>
<dbReference type="Pfam" id="PF02540">
    <property type="entry name" value="NAD_synthase"/>
    <property type="match status" value="1"/>
</dbReference>
<dbReference type="NCBIfam" id="NF001979">
    <property type="entry name" value="PRK00768.1"/>
    <property type="match status" value="1"/>
</dbReference>
<feature type="binding site" evidence="8">
    <location>
        <position position="222"/>
    </location>
    <ligand>
        <name>ATP</name>
        <dbReference type="ChEBI" id="CHEBI:30616"/>
    </ligand>
</feature>
<sequence>MTDIVHKDHLTEQTNIIRTLGAKPEIEPASEFIRRADFLRALLIETKRKCFVLGISGGVDSLVAGLIAQRAVVQAREERYQAKFVAMRLPYGDQRDEADAQRALKFIQPDEVLTVNIKKPSDEMLLSLKHGGTFFDTAGQEDFVHGNIKARQRMIAQYAVAGREEGLVIGTDHAAEALMGFFTKHGDGACDVTPLAGLNKRQVRAIARSCGAEETLAMKVPTADLESLVPMKPDELAFGISYHEIDDFLEGKQVSSQAYDVIIRQYRATAHKRRLPITLPGL</sequence>
<feature type="binding site" description="in other chain" evidence="8">
    <location>
        <begin position="271"/>
        <end position="272"/>
    </location>
    <ligand>
        <name>deamido-NAD(+)</name>
        <dbReference type="ChEBI" id="CHEBI:58437"/>
        <note>ligand shared between two neighboring subunits</note>
    </ligand>
</feature>
<dbReference type="HAMAP" id="MF_00193">
    <property type="entry name" value="NadE_ammonia_dep"/>
    <property type="match status" value="1"/>
</dbReference>
<keyword evidence="6 8" id="KW-0460">Magnesium</keyword>
<keyword evidence="7 8" id="KW-0520">NAD</keyword>
<evidence type="ECO:0000256" key="10">
    <source>
        <dbReference type="RuleBase" id="RU003812"/>
    </source>
</evidence>
<dbReference type="InterPro" id="IPR022926">
    <property type="entry name" value="NH(3)-dep_NAD(+)_synth"/>
</dbReference>
<dbReference type="EMBL" id="BMDI01000001">
    <property type="protein sequence ID" value="GGI18352.1"/>
    <property type="molecule type" value="Genomic_DNA"/>
</dbReference>
<dbReference type="GO" id="GO:0009435">
    <property type="term" value="P:NAD+ biosynthetic process"/>
    <property type="evidence" value="ECO:0007669"/>
    <property type="project" value="UniProtKB-UniRule"/>
</dbReference>
<dbReference type="GO" id="GO:0003952">
    <property type="term" value="F:NAD+ synthase (glutamine-hydrolyzing) activity"/>
    <property type="evidence" value="ECO:0007669"/>
    <property type="project" value="InterPro"/>
</dbReference>
<feature type="binding site" evidence="8">
    <location>
        <position position="176"/>
    </location>
    <ligand>
        <name>Mg(2+)</name>
        <dbReference type="ChEBI" id="CHEBI:18420"/>
    </ligand>
</feature>
<evidence type="ECO:0000256" key="2">
    <source>
        <dbReference type="ARBA" id="ARBA00022598"/>
    </source>
</evidence>
<evidence type="ECO:0000259" key="11">
    <source>
        <dbReference type="Pfam" id="PF02540"/>
    </source>
</evidence>
<accession>A0A8J3F2G2</accession>
<evidence type="ECO:0000256" key="6">
    <source>
        <dbReference type="ARBA" id="ARBA00022842"/>
    </source>
</evidence>
<feature type="binding site" evidence="8">
    <location>
        <position position="60"/>
    </location>
    <ligand>
        <name>Mg(2+)</name>
        <dbReference type="ChEBI" id="CHEBI:18420"/>
    </ligand>
</feature>
<dbReference type="GO" id="GO:0004359">
    <property type="term" value="F:glutaminase activity"/>
    <property type="evidence" value="ECO:0007669"/>
    <property type="project" value="InterPro"/>
</dbReference>
<comment type="similarity">
    <text evidence="1 8 9">Belongs to the NAD synthetase family.</text>
</comment>
<dbReference type="NCBIfam" id="TIGR00552">
    <property type="entry name" value="nadE"/>
    <property type="match status" value="1"/>
</dbReference>